<proteinExistence type="predicted"/>
<feature type="region of interest" description="Disordered" evidence="1">
    <location>
        <begin position="1"/>
        <end position="70"/>
    </location>
</feature>
<dbReference type="EMBL" id="JANBPU010000490">
    <property type="protein sequence ID" value="KAJ1911089.1"/>
    <property type="molecule type" value="Genomic_DNA"/>
</dbReference>
<accession>A0A9W7ZK62</accession>
<dbReference type="AlphaFoldDB" id="A0A9W7ZK62"/>
<dbReference type="OrthoDB" id="5567553at2759"/>
<evidence type="ECO:0000313" key="2">
    <source>
        <dbReference type="EMBL" id="KAJ1911089.1"/>
    </source>
</evidence>
<reference evidence="2" key="1">
    <citation type="submission" date="2022-07" db="EMBL/GenBank/DDBJ databases">
        <title>Phylogenomic reconstructions and comparative analyses of Kickxellomycotina fungi.</title>
        <authorList>
            <person name="Reynolds N.K."/>
            <person name="Stajich J.E."/>
            <person name="Barry K."/>
            <person name="Grigoriev I.V."/>
            <person name="Crous P."/>
            <person name="Smith M.E."/>
        </authorList>
    </citation>
    <scope>NUCLEOTIDE SEQUENCE</scope>
    <source>
        <strain evidence="2">NBRC 100468</strain>
    </source>
</reference>
<feature type="compositionally biased region" description="Basic and acidic residues" evidence="1">
    <location>
        <begin position="40"/>
        <end position="58"/>
    </location>
</feature>
<organism evidence="2 3">
    <name type="scientific">Mycoemilia scoparia</name>
    <dbReference type="NCBI Taxonomy" id="417184"/>
    <lineage>
        <taxon>Eukaryota</taxon>
        <taxon>Fungi</taxon>
        <taxon>Fungi incertae sedis</taxon>
        <taxon>Zoopagomycota</taxon>
        <taxon>Kickxellomycotina</taxon>
        <taxon>Kickxellomycetes</taxon>
        <taxon>Kickxellales</taxon>
        <taxon>Kickxellaceae</taxon>
        <taxon>Mycoemilia</taxon>
    </lineage>
</organism>
<sequence>MDDIGPLGHSAKLTKWETQKEPQPPSLQTPRRSNKKRKISKNETDVTKTDNQEVHDTPLKQATPHASAISNKLKTNDEILTERKKEALQYIETNVYQDTDDILKIACPRTDEALDLAEKIINFIDKVFGEFRKSTNNFVDITAGIVRSIENLTCFPHSLTTRLQKKKQEEKNKLLIRETLELYNGFSKWLTTGGNLSSKEQQINMKEKREKQMYKKIDGLITFISLYIQFALEKCHITNNIQNSFQSITVLRKYNTKPEGSDDDTRIDIGLASTDISRIIYPAPNIVPKELHYSDIFAIIEAKDGIEKKDVKDAFSQIL</sequence>
<comment type="caution">
    <text evidence="2">The sequence shown here is derived from an EMBL/GenBank/DDBJ whole genome shotgun (WGS) entry which is preliminary data.</text>
</comment>
<evidence type="ECO:0000313" key="3">
    <source>
        <dbReference type="Proteomes" id="UP001150538"/>
    </source>
</evidence>
<evidence type="ECO:0000256" key="1">
    <source>
        <dbReference type="SAM" id="MobiDB-lite"/>
    </source>
</evidence>
<dbReference type="Proteomes" id="UP001150538">
    <property type="component" value="Unassembled WGS sequence"/>
</dbReference>
<gene>
    <name evidence="2" type="ORF">H4219_006047</name>
</gene>
<name>A0A9W7ZK62_9FUNG</name>
<feature type="non-terminal residue" evidence="2">
    <location>
        <position position="319"/>
    </location>
</feature>
<keyword evidence="3" id="KW-1185">Reference proteome</keyword>
<protein>
    <submittedName>
        <fullName evidence="2">Uncharacterized protein</fullName>
    </submittedName>
</protein>